<dbReference type="RefSeq" id="WP_094078010.1">
    <property type="nucleotide sequence ID" value="NZ_NBYO01000003.1"/>
</dbReference>
<dbReference type="EMBL" id="NBYO01000003">
    <property type="protein sequence ID" value="OXS99228.1"/>
    <property type="molecule type" value="Genomic_DNA"/>
</dbReference>
<dbReference type="InterPro" id="IPR001279">
    <property type="entry name" value="Metallo-B-lactamas"/>
</dbReference>
<dbReference type="InterPro" id="IPR022877">
    <property type="entry name" value="UPF0173"/>
</dbReference>
<comment type="similarity">
    <text evidence="2">Belongs to the UPF0173 family.</text>
</comment>
<evidence type="ECO:0000313" key="5">
    <source>
        <dbReference type="Proteomes" id="UP000215405"/>
    </source>
</evidence>
<dbReference type="InterPro" id="IPR036866">
    <property type="entry name" value="RibonucZ/Hydroxyglut_hydro"/>
</dbReference>
<reference evidence="5" key="1">
    <citation type="journal article" date="2017" name="Int. J. Syst. Evol. Microbiol.">
        <title>Notoacmeibacter marinus gen. nov., sp. nov., isolated from the gut of a limpet and proposal of Notoacmeibacteraceae fam. nov. in the order Rhizobiales of the class Alphaproteobacteria.</title>
        <authorList>
            <person name="Huang Z."/>
            <person name="Guo F."/>
            <person name="Lai Q."/>
        </authorList>
    </citation>
    <scope>NUCLEOTIDE SEQUENCE [LARGE SCALE GENOMIC DNA]</scope>
    <source>
        <strain evidence="5">XMTR2A4</strain>
    </source>
</reference>
<evidence type="ECO:0000256" key="2">
    <source>
        <dbReference type="HAMAP-Rule" id="MF_00457"/>
    </source>
</evidence>
<dbReference type="SMART" id="SM00849">
    <property type="entry name" value="Lactamase_B"/>
    <property type="match status" value="1"/>
</dbReference>
<dbReference type="SUPFAM" id="SSF56281">
    <property type="entry name" value="Metallo-hydrolase/oxidoreductase"/>
    <property type="match status" value="1"/>
</dbReference>
<protein>
    <recommendedName>
        <fullName evidence="2">UPF0173 metal-dependent hydrolase B7H23_13660</fullName>
    </recommendedName>
</protein>
<evidence type="ECO:0000256" key="1">
    <source>
        <dbReference type="ARBA" id="ARBA00022801"/>
    </source>
</evidence>
<dbReference type="HAMAP" id="MF_00457">
    <property type="entry name" value="UPF0173"/>
    <property type="match status" value="1"/>
</dbReference>
<dbReference type="NCBIfam" id="NF001911">
    <property type="entry name" value="PRK00685.1"/>
    <property type="match status" value="1"/>
</dbReference>
<sequence>MKLTWYGHATFRLDTSNAGIFIDPFLEGNPVWDGGWEEPAEGITHILLTHGHDDHIGVTVKMAQKTGAIVVAPYEIIQFLTAEGLPENQGSPINHGGTVRFDAFSVTCWPALHSSSTFRDGKTIYLGNPTGLVVEPATEGDDTIYFSGDTGIFSDMALIEEVHKPKIGVVCIGDRLTMGPKLAAMACRKYFNFDKVVPSHYGSFEFLSGTAEDFGRELEGSGVEMVVPQIGEVVDI</sequence>
<dbReference type="AlphaFoldDB" id="A0A231UTF5"/>
<feature type="domain" description="Metallo-beta-lactamase" evidence="3">
    <location>
        <begin position="7"/>
        <end position="200"/>
    </location>
</feature>
<keyword evidence="1 2" id="KW-0378">Hydrolase</keyword>
<evidence type="ECO:0000259" key="3">
    <source>
        <dbReference type="SMART" id="SM00849"/>
    </source>
</evidence>
<dbReference type="Proteomes" id="UP000215405">
    <property type="component" value="Unassembled WGS sequence"/>
</dbReference>
<dbReference type="GO" id="GO:0016787">
    <property type="term" value="F:hydrolase activity"/>
    <property type="evidence" value="ECO:0007669"/>
    <property type="project" value="UniProtKB-UniRule"/>
</dbReference>
<keyword evidence="5" id="KW-1185">Reference proteome</keyword>
<gene>
    <name evidence="4" type="ORF">B7H23_13660</name>
</gene>
<comment type="caution">
    <text evidence="4">The sequence shown here is derived from an EMBL/GenBank/DDBJ whole genome shotgun (WGS) entry which is preliminary data.</text>
</comment>
<dbReference type="Pfam" id="PF12706">
    <property type="entry name" value="Lactamase_B_2"/>
    <property type="match status" value="1"/>
</dbReference>
<proteinExistence type="inferred from homology"/>
<dbReference type="PANTHER" id="PTHR43546">
    <property type="entry name" value="UPF0173 METAL-DEPENDENT HYDROLASE MJ1163-RELATED"/>
    <property type="match status" value="1"/>
</dbReference>
<accession>A0A231UTF5</accession>
<name>A0A231UTF5_9HYPH</name>
<dbReference type="PANTHER" id="PTHR43546:SF3">
    <property type="entry name" value="UPF0173 METAL-DEPENDENT HYDROLASE MJ1163"/>
    <property type="match status" value="1"/>
</dbReference>
<evidence type="ECO:0000313" key="4">
    <source>
        <dbReference type="EMBL" id="OXS99228.1"/>
    </source>
</evidence>
<dbReference type="Gene3D" id="3.60.15.10">
    <property type="entry name" value="Ribonuclease Z/Hydroxyacylglutathione hydrolase-like"/>
    <property type="match status" value="1"/>
</dbReference>
<dbReference type="InterPro" id="IPR050114">
    <property type="entry name" value="UPF0173_UPF0282_UlaG_hydrolase"/>
</dbReference>
<organism evidence="4 5">
    <name type="scientific">Notoacmeibacter marinus</name>
    <dbReference type="NCBI Taxonomy" id="1876515"/>
    <lineage>
        <taxon>Bacteria</taxon>
        <taxon>Pseudomonadati</taxon>
        <taxon>Pseudomonadota</taxon>
        <taxon>Alphaproteobacteria</taxon>
        <taxon>Hyphomicrobiales</taxon>
        <taxon>Notoacmeibacteraceae</taxon>
        <taxon>Notoacmeibacter</taxon>
    </lineage>
</organism>